<reference evidence="2" key="1">
    <citation type="submission" date="2021-12" db="EMBL/GenBank/DDBJ databases">
        <authorList>
            <person name="King R."/>
        </authorList>
    </citation>
    <scope>NUCLEOTIDE SEQUENCE</scope>
</reference>
<evidence type="ECO:0000313" key="2">
    <source>
        <dbReference type="EMBL" id="CAH0403853.1"/>
    </source>
</evidence>
<dbReference type="Pfam" id="PF03216">
    <property type="entry name" value="Rhabdo_ncap_2"/>
    <property type="match status" value="1"/>
</dbReference>
<dbReference type="EMBL" id="OU963919">
    <property type="protein sequence ID" value="CAH0403853.1"/>
    <property type="molecule type" value="Genomic_DNA"/>
</dbReference>
<gene>
    <name evidence="2" type="ORF">CHILSU_LOCUS7144</name>
</gene>
<proteinExistence type="predicted"/>
<organism evidence="2 3">
    <name type="scientific">Chilo suppressalis</name>
    <name type="common">Asiatic rice borer moth</name>
    <dbReference type="NCBI Taxonomy" id="168631"/>
    <lineage>
        <taxon>Eukaryota</taxon>
        <taxon>Metazoa</taxon>
        <taxon>Ecdysozoa</taxon>
        <taxon>Arthropoda</taxon>
        <taxon>Hexapoda</taxon>
        <taxon>Insecta</taxon>
        <taxon>Pterygota</taxon>
        <taxon>Neoptera</taxon>
        <taxon>Endopterygota</taxon>
        <taxon>Lepidoptera</taxon>
        <taxon>Glossata</taxon>
        <taxon>Ditrysia</taxon>
        <taxon>Pyraloidea</taxon>
        <taxon>Crambidae</taxon>
        <taxon>Crambinae</taxon>
        <taxon>Chilo</taxon>
    </lineage>
</organism>
<comment type="subcellular location">
    <subcellularLocation>
        <location evidence="1">Virion</location>
    </subcellularLocation>
</comment>
<keyword evidence="3" id="KW-1185">Reference proteome</keyword>
<evidence type="ECO:0000256" key="1">
    <source>
        <dbReference type="ARBA" id="ARBA00004328"/>
    </source>
</evidence>
<evidence type="ECO:0000313" key="3">
    <source>
        <dbReference type="Proteomes" id="UP001153292"/>
    </source>
</evidence>
<sequence>MSFSKFEGIFTPELIAVMQGFCDVLNPEEWFWSDDIIQNDFNRLKFDQKTEITANILLLKTFYVYYFGATSQPQDVGQLFSNILLTAPDFNNTETKLVNLSSTCENEFTIPTYITSPDLENQFENLLKSCSNSFDDFREDMKKAFESIIGKETSIDYNNESLLALHCTAVFLIFVMIRRITKSELDLKAAFSSRHLQKVYYQMVPYPFGSTIPSPSEPLNRVLTNVLRFNESGKQFLVLIFGLMLQNMTSTDKQKSMKLDEILKVACMNHLAGTGLQLITLFEKFKILYGLSNEQALELIDNQFWGKSKDIIIRIRSLQDQAFEKTGVTHILFPYCRLVDERYHRNLGYRGNEHQCYLLAQLIDLHSPPKSRNFGASSASWTNKLSPIMKINVATTAQKIYTFLKKPH</sequence>
<dbReference type="Proteomes" id="UP001153292">
    <property type="component" value="Chromosome 26"/>
</dbReference>
<name>A0ABN8BB34_CHISP</name>
<dbReference type="InterPro" id="IPR004902">
    <property type="entry name" value="Rhabdo_ncap_2"/>
</dbReference>
<accession>A0ABN8BB34</accession>
<protein>
    <submittedName>
        <fullName evidence="2">Uncharacterized protein</fullName>
    </submittedName>
</protein>